<feature type="non-terminal residue" evidence="1">
    <location>
        <position position="104"/>
    </location>
</feature>
<name>A0A367JW79_RHIAZ</name>
<accession>A0A367JW79</accession>
<protein>
    <submittedName>
        <fullName evidence="1">Uncharacterized protein</fullName>
    </submittedName>
</protein>
<organism evidence="1 2">
    <name type="scientific">Rhizopus azygosporus</name>
    <name type="common">Rhizopus microsporus var. azygosporus</name>
    <dbReference type="NCBI Taxonomy" id="86630"/>
    <lineage>
        <taxon>Eukaryota</taxon>
        <taxon>Fungi</taxon>
        <taxon>Fungi incertae sedis</taxon>
        <taxon>Mucoromycota</taxon>
        <taxon>Mucoromycotina</taxon>
        <taxon>Mucoromycetes</taxon>
        <taxon>Mucorales</taxon>
        <taxon>Mucorineae</taxon>
        <taxon>Rhizopodaceae</taxon>
        <taxon>Rhizopus</taxon>
    </lineage>
</organism>
<sequence length="104" mass="12049">MFEAMIQEKMSDSKHHSLCRKKKHGGISLVDVDNKNMALHMEYSHLFGRHPTLQHFCKLLQKLPTLPVSELWSPRWYLNLSLRCVVQPIAPADQDAMSKNVPLR</sequence>
<dbReference type="AlphaFoldDB" id="A0A367JW79"/>
<dbReference type="EMBL" id="PJQL01000599">
    <property type="protein sequence ID" value="RCH94252.1"/>
    <property type="molecule type" value="Genomic_DNA"/>
</dbReference>
<reference evidence="1 2" key="1">
    <citation type="journal article" date="2018" name="G3 (Bethesda)">
        <title>Phylogenetic and Phylogenomic Definition of Rhizopus Species.</title>
        <authorList>
            <person name="Gryganskyi A.P."/>
            <person name="Golan J."/>
            <person name="Dolatabadi S."/>
            <person name="Mondo S."/>
            <person name="Robb S."/>
            <person name="Idnurm A."/>
            <person name="Muszewska A."/>
            <person name="Steczkiewicz K."/>
            <person name="Masonjones S."/>
            <person name="Liao H.L."/>
            <person name="Gajdeczka M.T."/>
            <person name="Anike F."/>
            <person name="Vuek A."/>
            <person name="Anishchenko I.M."/>
            <person name="Voigt K."/>
            <person name="de Hoog G.S."/>
            <person name="Smith M.E."/>
            <person name="Heitman J."/>
            <person name="Vilgalys R."/>
            <person name="Stajich J.E."/>
        </authorList>
    </citation>
    <scope>NUCLEOTIDE SEQUENCE [LARGE SCALE GENOMIC DNA]</scope>
    <source>
        <strain evidence="1 2">CBS 357.93</strain>
    </source>
</reference>
<dbReference type="Proteomes" id="UP000252139">
    <property type="component" value="Unassembled WGS sequence"/>
</dbReference>
<comment type="caution">
    <text evidence="1">The sequence shown here is derived from an EMBL/GenBank/DDBJ whole genome shotgun (WGS) entry which is preliminary data.</text>
</comment>
<evidence type="ECO:0000313" key="2">
    <source>
        <dbReference type="Proteomes" id="UP000252139"/>
    </source>
</evidence>
<proteinExistence type="predicted"/>
<keyword evidence="2" id="KW-1185">Reference proteome</keyword>
<gene>
    <name evidence="1" type="ORF">CU097_013835</name>
</gene>
<evidence type="ECO:0000313" key="1">
    <source>
        <dbReference type="EMBL" id="RCH94252.1"/>
    </source>
</evidence>